<evidence type="ECO:0000259" key="1">
    <source>
        <dbReference type="PROSITE" id="PS51819"/>
    </source>
</evidence>
<organism evidence="2 3">
    <name type="scientific">Streptomyces lunalinharesii</name>
    <dbReference type="NCBI Taxonomy" id="333384"/>
    <lineage>
        <taxon>Bacteria</taxon>
        <taxon>Bacillati</taxon>
        <taxon>Actinomycetota</taxon>
        <taxon>Actinomycetes</taxon>
        <taxon>Kitasatosporales</taxon>
        <taxon>Streptomycetaceae</taxon>
        <taxon>Streptomyces</taxon>
    </lineage>
</organism>
<dbReference type="Pfam" id="PF13669">
    <property type="entry name" value="Glyoxalase_4"/>
    <property type="match status" value="1"/>
</dbReference>
<evidence type="ECO:0000313" key="2">
    <source>
        <dbReference type="EMBL" id="GAA2656145.1"/>
    </source>
</evidence>
<dbReference type="InterPro" id="IPR029068">
    <property type="entry name" value="Glyas_Bleomycin-R_OHBP_Dase"/>
</dbReference>
<dbReference type="RefSeq" id="WP_344574929.1">
    <property type="nucleotide sequence ID" value="NZ_BAAARK010000005.1"/>
</dbReference>
<reference evidence="3" key="1">
    <citation type="journal article" date="2019" name="Int. J. Syst. Evol. Microbiol.">
        <title>The Global Catalogue of Microorganisms (GCM) 10K type strain sequencing project: providing services to taxonomists for standard genome sequencing and annotation.</title>
        <authorList>
            <consortium name="The Broad Institute Genomics Platform"/>
            <consortium name="The Broad Institute Genome Sequencing Center for Infectious Disease"/>
            <person name="Wu L."/>
            <person name="Ma J."/>
        </authorList>
    </citation>
    <scope>NUCLEOTIDE SEQUENCE [LARGE SCALE GENOMIC DNA]</scope>
    <source>
        <strain evidence="3">JCM 16374</strain>
    </source>
</reference>
<evidence type="ECO:0000313" key="3">
    <source>
        <dbReference type="Proteomes" id="UP001500994"/>
    </source>
</evidence>
<comment type="caution">
    <text evidence="2">The sequence shown here is derived from an EMBL/GenBank/DDBJ whole genome shotgun (WGS) entry which is preliminary data.</text>
</comment>
<protein>
    <recommendedName>
        <fullName evidence="1">VOC domain-containing protein</fullName>
    </recommendedName>
</protein>
<accession>A0ABP6E2U8</accession>
<dbReference type="EMBL" id="BAAARK010000005">
    <property type="protein sequence ID" value="GAA2656145.1"/>
    <property type="molecule type" value="Genomic_DNA"/>
</dbReference>
<proteinExistence type="predicted"/>
<feature type="domain" description="VOC" evidence="1">
    <location>
        <begin position="3"/>
        <end position="125"/>
    </location>
</feature>
<dbReference type="Gene3D" id="3.10.180.10">
    <property type="entry name" value="2,3-Dihydroxybiphenyl 1,2-Dioxygenase, domain 1"/>
    <property type="match status" value="1"/>
</dbReference>
<sequence>MAGFYHVCFVVPDMAAAIRDLGTAAGVEFSAPRVDRIGEWDFRIAFTRGEPPYVELIEPAPGGPWDVSEGPRFDHLGFWTRSVEDGSRRLAAEGFLEEFSGCPYGRSFAYHRVDSIGARIELVDLARQPAFLAAWNPGGAPMPPMPPTPPVEPAPPGT</sequence>
<dbReference type="InterPro" id="IPR037523">
    <property type="entry name" value="VOC_core"/>
</dbReference>
<dbReference type="Proteomes" id="UP001500994">
    <property type="component" value="Unassembled WGS sequence"/>
</dbReference>
<dbReference type="SUPFAM" id="SSF54593">
    <property type="entry name" value="Glyoxalase/Bleomycin resistance protein/Dihydroxybiphenyl dioxygenase"/>
    <property type="match status" value="1"/>
</dbReference>
<gene>
    <name evidence="2" type="ORF">GCM10009864_22570</name>
</gene>
<keyword evidence="3" id="KW-1185">Reference proteome</keyword>
<name>A0ABP6E2U8_9ACTN</name>
<dbReference type="PROSITE" id="PS51819">
    <property type="entry name" value="VOC"/>
    <property type="match status" value="1"/>
</dbReference>